<gene>
    <name evidence="3" type="ORF">C9I94_18950</name>
</gene>
<evidence type="ECO:0000313" key="3">
    <source>
        <dbReference type="EMBL" id="PSW22856.1"/>
    </source>
</evidence>
<dbReference type="Gene3D" id="3.40.710.10">
    <property type="entry name" value="DD-peptidase/beta-lactamase superfamily"/>
    <property type="match status" value="1"/>
</dbReference>
<protein>
    <recommendedName>
        <fullName evidence="2">Beta-lactamase-related domain-containing protein</fullName>
    </recommendedName>
</protein>
<evidence type="ECO:0000259" key="2">
    <source>
        <dbReference type="Pfam" id="PF00144"/>
    </source>
</evidence>
<dbReference type="PANTHER" id="PTHR43283">
    <property type="entry name" value="BETA-LACTAMASE-RELATED"/>
    <property type="match status" value="1"/>
</dbReference>
<reference evidence="3 4" key="1">
    <citation type="submission" date="2018-01" db="EMBL/GenBank/DDBJ databases">
        <title>Whole genome sequencing of Histamine producing bacteria.</title>
        <authorList>
            <person name="Butler K."/>
        </authorList>
    </citation>
    <scope>NUCLEOTIDE SEQUENCE [LARGE SCALE GENOMIC DNA]</scope>
    <source>
        <strain evidence="3 4">DSM 24669</strain>
    </source>
</reference>
<dbReference type="InterPro" id="IPR001466">
    <property type="entry name" value="Beta-lactam-related"/>
</dbReference>
<dbReference type="EMBL" id="PYLZ01000011">
    <property type="protein sequence ID" value="PSW22856.1"/>
    <property type="molecule type" value="Genomic_DNA"/>
</dbReference>
<dbReference type="RefSeq" id="WP_107302977.1">
    <property type="nucleotide sequence ID" value="NZ_AP024853.1"/>
</dbReference>
<organism evidence="3 4">
    <name type="scientific">Photobacterium swingsii</name>
    <dbReference type="NCBI Taxonomy" id="680026"/>
    <lineage>
        <taxon>Bacteria</taxon>
        <taxon>Pseudomonadati</taxon>
        <taxon>Pseudomonadota</taxon>
        <taxon>Gammaproteobacteria</taxon>
        <taxon>Vibrionales</taxon>
        <taxon>Vibrionaceae</taxon>
        <taxon>Photobacterium</taxon>
    </lineage>
</organism>
<dbReference type="SUPFAM" id="SSF56601">
    <property type="entry name" value="beta-lactamase/transpeptidase-like"/>
    <property type="match status" value="1"/>
</dbReference>
<feature type="domain" description="Beta-lactamase-related" evidence="2">
    <location>
        <begin position="107"/>
        <end position="381"/>
    </location>
</feature>
<name>A0A2T3P2V4_9GAMM</name>
<dbReference type="InterPro" id="IPR012338">
    <property type="entry name" value="Beta-lactam/transpept-like"/>
</dbReference>
<comment type="caution">
    <text evidence="3">The sequence shown here is derived from an EMBL/GenBank/DDBJ whole genome shotgun (WGS) entry which is preliminary data.</text>
</comment>
<dbReference type="InterPro" id="IPR050789">
    <property type="entry name" value="Diverse_Enzym_Activities"/>
</dbReference>
<dbReference type="Proteomes" id="UP000240481">
    <property type="component" value="Unassembled WGS sequence"/>
</dbReference>
<dbReference type="PANTHER" id="PTHR43283:SF7">
    <property type="entry name" value="BETA-LACTAMASE-RELATED DOMAIN-CONTAINING PROTEIN"/>
    <property type="match status" value="1"/>
</dbReference>
<dbReference type="STRING" id="680026.AB733_15725"/>
<evidence type="ECO:0000313" key="4">
    <source>
        <dbReference type="Proteomes" id="UP000240481"/>
    </source>
</evidence>
<accession>A0A2T3P2V4</accession>
<evidence type="ECO:0000256" key="1">
    <source>
        <dbReference type="SAM" id="SignalP"/>
    </source>
</evidence>
<dbReference type="AlphaFoldDB" id="A0A2T3P2V4"/>
<keyword evidence="4" id="KW-1185">Reference proteome</keyword>
<keyword evidence="1" id="KW-0732">Signal</keyword>
<sequence>MMKLSKVAALVVLASIFSTGTAMASDTPESKFYEGYSISEIPMDAFQQWPYYTYASMHIKDFVRYGVFELPASTTPASIKYDIQDNIITPALRADLISNNVKGFMVMKDSTVLAEHYDNGFKRGMLNNLQSASKTYVGVLLGKAVDAGLIDLNAQAKTYLPELEGSIVGDALIGNIARMDSGIEALGNYHTPGSNGYEWEKEIGLQNSGEPIGHLNAIKNAKASKHKQGTYWDYSDQNTDALALILAKVNGKPFEQLLSELHQAIGGHDPIEIAKTSDGTTSPSYGINTSLLDFTLFGQYIAQGKVGKAFYAELEDTSDDVLFKTPGAGEVLSAGGDVSYDMQSYFIKDKKIIYSHGSFGQSTFSDLETGITVAFLQDWSTNTDPGKLAVMLERATEVIEKLRK</sequence>
<feature type="chain" id="PRO_5015747293" description="Beta-lactamase-related domain-containing protein" evidence="1">
    <location>
        <begin position="25"/>
        <end position="404"/>
    </location>
</feature>
<dbReference type="Pfam" id="PF00144">
    <property type="entry name" value="Beta-lactamase"/>
    <property type="match status" value="1"/>
</dbReference>
<feature type="signal peptide" evidence="1">
    <location>
        <begin position="1"/>
        <end position="24"/>
    </location>
</feature>
<proteinExistence type="predicted"/>
<dbReference type="OrthoDB" id="9814204at2"/>